<evidence type="ECO:0000259" key="6">
    <source>
        <dbReference type="Pfam" id="PF03467"/>
    </source>
</evidence>
<proteinExistence type="inferred from homology"/>
<dbReference type="EMBL" id="SFCI01001428">
    <property type="protein sequence ID" value="TFY75793.1"/>
    <property type="molecule type" value="Genomic_DNA"/>
</dbReference>
<evidence type="ECO:0000256" key="2">
    <source>
        <dbReference type="ARBA" id="ARBA00005991"/>
    </source>
</evidence>
<dbReference type="Proteomes" id="UP000298061">
    <property type="component" value="Unassembled WGS sequence"/>
</dbReference>
<dbReference type="PANTHER" id="PTHR13112:SF0">
    <property type="entry name" value="FI21285P1"/>
    <property type="match status" value="1"/>
</dbReference>
<dbReference type="AlphaFoldDB" id="A0A4Y9ZP59"/>
<accession>A0A4Y9ZP59</accession>
<feature type="compositionally biased region" description="Polar residues" evidence="5">
    <location>
        <begin position="261"/>
        <end position="284"/>
    </location>
</feature>
<comment type="similarity">
    <text evidence="2">Belongs to the RENT3 family.</text>
</comment>
<dbReference type="GO" id="GO:0045727">
    <property type="term" value="P:positive regulation of translation"/>
    <property type="evidence" value="ECO:0007669"/>
    <property type="project" value="TreeGrafter"/>
</dbReference>
<dbReference type="STRING" id="135208.A0A4Y9ZP59"/>
<evidence type="ECO:0000256" key="4">
    <source>
        <dbReference type="ARBA" id="ARBA00023242"/>
    </source>
</evidence>
<dbReference type="Gene3D" id="3.30.70.330">
    <property type="match status" value="1"/>
</dbReference>
<protein>
    <recommendedName>
        <fullName evidence="6">UPF3 domain-containing protein</fullName>
    </recommendedName>
</protein>
<keyword evidence="4" id="KW-0539">Nucleus</keyword>
<dbReference type="GO" id="GO:0005730">
    <property type="term" value="C:nucleolus"/>
    <property type="evidence" value="ECO:0007669"/>
    <property type="project" value="TreeGrafter"/>
</dbReference>
<name>A0A4Y9ZP59_9AGAM</name>
<feature type="region of interest" description="Disordered" evidence="5">
    <location>
        <begin position="1"/>
        <end position="33"/>
    </location>
</feature>
<evidence type="ECO:0000256" key="3">
    <source>
        <dbReference type="ARBA" id="ARBA00023161"/>
    </source>
</evidence>
<evidence type="ECO:0000256" key="5">
    <source>
        <dbReference type="SAM" id="MobiDB-lite"/>
    </source>
</evidence>
<dbReference type="GO" id="GO:0000184">
    <property type="term" value="P:nuclear-transcribed mRNA catabolic process, nonsense-mediated decay"/>
    <property type="evidence" value="ECO:0007669"/>
    <property type="project" value="UniProtKB-KW"/>
</dbReference>
<feature type="region of interest" description="Disordered" evidence="5">
    <location>
        <begin position="211"/>
        <end position="354"/>
    </location>
</feature>
<organism evidence="7 8">
    <name type="scientific">Hericium alpestre</name>
    <dbReference type="NCBI Taxonomy" id="135208"/>
    <lineage>
        <taxon>Eukaryota</taxon>
        <taxon>Fungi</taxon>
        <taxon>Dikarya</taxon>
        <taxon>Basidiomycota</taxon>
        <taxon>Agaricomycotina</taxon>
        <taxon>Agaricomycetes</taxon>
        <taxon>Russulales</taxon>
        <taxon>Hericiaceae</taxon>
        <taxon>Hericium</taxon>
    </lineage>
</organism>
<dbReference type="CDD" id="cd12455">
    <property type="entry name" value="RRM_like_Smg4_UPF3"/>
    <property type="match status" value="1"/>
</dbReference>
<comment type="subcellular location">
    <subcellularLocation>
        <location evidence="1">Nucleus</location>
    </subcellularLocation>
</comment>
<dbReference type="OrthoDB" id="18087at2759"/>
<sequence length="354" mass="39227">MATTEAVKKSPSKLKPKKERAAPKPASGTERLKTVVRRLPPNLPEEIFWQSVQNWVTDETILWKAFFPGKQRKKLNKENVSSRAYIAFKTDEMLATFSREYDGHKYRDKAGVESRAVVEFAPYQKVPLEKKRVDNRNNTIDKDEDFISFLQTLEAPENKPHDAETLMEVLIASTQKSTTMPTSTPLLEALKAEKSAQKDKEAIQRNHAHYKEAAAKKDDVKKKAAPAATKQGDTKRLAADSLGGRDESDRNTRGAAGVRRTQLQYAQPNSIDPKSDARSAQSEGTLARMPGRLPNSMGNAEGAPDRASAHRVGASTSSAGRDGQRAPADCNTRHTLDWLHAPVRASLSTTRPFP</sequence>
<dbReference type="InterPro" id="IPR035979">
    <property type="entry name" value="RBD_domain_sf"/>
</dbReference>
<feature type="compositionally biased region" description="Basic and acidic residues" evidence="5">
    <location>
        <begin position="232"/>
        <end position="252"/>
    </location>
</feature>
<dbReference type="SUPFAM" id="SSF54928">
    <property type="entry name" value="RNA-binding domain, RBD"/>
    <property type="match status" value="1"/>
</dbReference>
<dbReference type="GO" id="GO:0003729">
    <property type="term" value="F:mRNA binding"/>
    <property type="evidence" value="ECO:0007669"/>
    <property type="project" value="TreeGrafter"/>
</dbReference>
<keyword evidence="8" id="KW-1185">Reference proteome</keyword>
<evidence type="ECO:0000313" key="7">
    <source>
        <dbReference type="EMBL" id="TFY75793.1"/>
    </source>
</evidence>
<keyword evidence="3" id="KW-0866">Nonsense-mediated mRNA decay</keyword>
<comment type="caution">
    <text evidence="7">The sequence shown here is derived from an EMBL/GenBank/DDBJ whole genome shotgun (WGS) entry which is preliminary data.</text>
</comment>
<dbReference type="InterPro" id="IPR012677">
    <property type="entry name" value="Nucleotide-bd_a/b_plait_sf"/>
</dbReference>
<feature type="domain" description="UPF3" evidence="6">
    <location>
        <begin position="30"/>
        <end position="194"/>
    </location>
</feature>
<dbReference type="Pfam" id="PF03467">
    <property type="entry name" value="Smg4_UPF3"/>
    <property type="match status" value="1"/>
</dbReference>
<feature type="compositionally biased region" description="Basic and acidic residues" evidence="5">
    <location>
        <begin position="211"/>
        <end position="222"/>
    </location>
</feature>
<dbReference type="InterPro" id="IPR005120">
    <property type="entry name" value="UPF3_dom"/>
</dbReference>
<evidence type="ECO:0000313" key="8">
    <source>
        <dbReference type="Proteomes" id="UP000298061"/>
    </source>
</evidence>
<gene>
    <name evidence="7" type="ORF">EWM64_g8219</name>
</gene>
<dbReference type="PANTHER" id="PTHR13112">
    <property type="entry name" value="UPF3 REGULATOR OF NONSENSE TRANSCRIPTS-LIKE PROTEIN"/>
    <property type="match status" value="1"/>
</dbReference>
<dbReference type="InterPro" id="IPR039722">
    <property type="entry name" value="Upf3"/>
</dbReference>
<dbReference type="GO" id="GO:0005737">
    <property type="term" value="C:cytoplasm"/>
    <property type="evidence" value="ECO:0007669"/>
    <property type="project" value="TreeGrafter"/>
</dbReference>
<reference evidence="7 8" key="1">
    <citation type="submission" date="2019-02" db="EMBL/GenBank/DDBJ databases">
        <title>Genome sequencing of the rare red list fungi Hericium alpestre (H. flagellum).</title>
        <authorList>
            <person name="Buettner E."/>
            <person name="Kellner H."/>
        </authorList>
    </citation>
    <scope>NUCLEOTIDE SEQUENCE [LARGE SCALE GENOMIC DNA]</scope>
    <source>
        <strain evidence="7 8">DSM 108284</strain>
    </source>
</reference>
<evidence type="ECO:0000256" key="1">
    <source>
        <dbReference type="ARBA" id="ARBA00004123"/>
    </source>
</evidence>